<evidence type="ECO:0000256" key="1">
    <source>
        <dbReference type="SAM" id="Coils"/>
    </source>
</evidence>
<feature type="transmembrane region" description="Helical" evidence="2">
    <location>
        <begin position="21"/>
        <end position="39"/>
    </location>
</feature>
<evidence type="ECO:0000313" key="3">
    <source>
        <dbReference type="EMBL" id="SEM31280.1"/>
    </source>
</evidence>
<accession>A0ABY1A8W3</accession>
<protein>
    <submittedName>
        <fullName evidence="3">Uncharacterized protein</fullName>
    </submittedName>
</protein>
<gene>
    <name evidence="3" type="ORF">SAMN05216431_10150</name>
</gene>
<proteinExistence type="predicted"/>
<dbReference type="EMBL" id="FOCC01000001">
    <property type="protein sequence ID" value="SEM31280.1"/>
    <property type="molecule type" value="Genomic_DNA"/>
</dbReference>
<evidence type="ECO:0000256" key="2">
    <source>
        <dbReference type="SAM" id="Phobius"/>
    </source>
</evidence>
<evidence type="ECO:0000313" key="4">
    <source>
        <dbReference type="Proteomes" id="UP000182089"/>
    </source>
</evidence>
<keyword evidence="2" id="KW-0472">Membrane</keyword>
<keyword evidence="1" id="KW-0175">Coiled coil</keyword>
<keyword evidence="2" id="KW-0812">Transmembrane</keyword>
<feature type="coiled-coil region" evidence="1">
    <location>
        <begin position="79"/>
        <end position="106"/>
    </location>
</feature>
<reference evidence="3 4" key="1">
    <citation type="submission" date="2016-10" db="EMBL/GenBank/DDBJ databases">
        <authorList>
            <person name="Varghese N."/>
            <person name="Submissions S."/>
        </authorList>
    </citation>
    <scope>NUCLEOTIDE SEQUENCE [LARGE SCALE GENOMIC DNA]</scope>
    <source>
        <strain evidence="3 4">WC1T17</strain>
    </source>
</reference>
<sequence length="114" mass="12922">MEDDIESVNTQQSKYVKIRNAVKIMLSTSLTILLLILGYMLRKIKSINSSLIEFNDGHWAFVLLILIVLVAVVVVYIIVKSNDNKIASLESQTNNLQNKCDDLFEKMEKNSSDS</sequence>
<comment type="caution">
    <text evidence="3">The sequence shown here is derived from an EMBL/GenBank/DDBJ whole genome shotgun (WGS) entry which is preliminary data.</text>
</comment>
<keyword evidence="2" id="KW-1133">Transmembrane helix</keyword>
<dbReference type="Proteomes" id="UP000182089">
    <property type="component" value="Unassembled WGS sequence"/>
</dbReference>
<feature type="transmembrane region" description="Helical" evidence="2">
    <location>
        <begin position="59"/>
        <end position="79"/>
    </location>
</feature>
<organism evidence="3 4">
    <name type="scientific">Ligilactobacillus ruminis</name>
    <dbReference type="NCBI Taxonomy" id="1623"/>
    <lineage>
        <taxon>Bacteria</taxon>
        <taxon>Bacillati</taxon>
        <taxon>Bacillota</taxon>
        <taxon>Bacilli</taxon>
        <taxon>Lactobacillales</taxon>
        <taxon>Lactobacillaceae</taxon>
        <taxon>Ligilactobacillus</taxon>
    </lineage>
</organism>
<name>A0ABY1A8W3_9LACO</name>